<organism evidence="1 2">
    <name type="scientific">Allofournierella massiliensis</name>
    <dbReference type="NCBI Taxonomy" id="1650663"/>
    <lineage>
        <taxon>Bacteria</taxon>
        <taxon>Bacillati</taxon>
        <taxon>Bacillota</taxon>
        <taxon>Clostridia</taxon>
        <taxon>Eubacteriales</taxon>
        <taxon>Oscillospiraceae</taxon>
        <taxon>Allofournierella</taxon>
    </lineage>
</organism>
<dbReference type="OrthoDB" id="9796702at2"/>
<dbReference type="RefSeq" id="WP_058963684.1">
    <property type="nucleotide sequence ID" value="NZ_CABKVM010000015.1"/>
</dbReference>
<accession>A0A4R1QMY4</accession>
<dbReference type="Proteomes" id="UP000295184">
    <property type="component" value="Unassembled WGS sequence"/>
</dbReference>
<dbReference type="SUPFAM" id="SSF52266">
    <property type="entry name" value="SGNH hydrolase"/>
    <property type="match status" value="1"/>
</dbReference>
<reference evidence="1 2" key="1">
    <citation type="submission" date="2019-03" db="EMBL/GenBank/DDBJ databases">
        <title>Genomic Encyclopedia of Type Strains, Phase IV (KMG-IV): sequencing the most valuable type-strain genomes for metagenomic binning, comparative biology and taxonomic classification.</title>
        <authorList>
            <person name="Goeker M."/>
        </authorList>
    </citation>
    <scope>NUCLEOTIDE SEQUENCE [LARGE SCALE GENOMIC DNA]</scope>
    <source>
        <strain evidence="1 2">DSM 100451</strain>
    </source>
</reference>
<proteinExistence type="predicted"/>
<gene>
    <name evidence="1" type="ORF">EDD77_1237</name>
</gene>
<dbReference type="AlphaFoldDB" id="A0A4R1QMY4"/>
<evidence type="ECO:0000313" key="2">
    <source>
        <dbReference type="Proteomes" id="UP000295184"/>
    </source>
</evidence>
<name>A0A4R1QMY4_9FIRM</name>
<evidence type="ECO:0008006" key="3">
    <source>
        <dbReference type="Google" id="ProtNLM"/>
    </source>
</evidence>
<dbReference type="EMBL" id="SLUM01000023">
    <property type="protein sequence ID" value="TCL54151.1"/>
    <property type="molecule type" value="Genomic_DNA"/>
</dbReference>
<comment type="caution">
    <text evidence="1">The sequence shown here is derived from an EMBL/GenBank/DDBJ whole genome shotgun (WGS) entry which is preliminary data.</text>
</comment>
<evidence type="ECO:0000313" key="1">
    <source>
        <dbReference type="EMBL" id="TCL54151.1"/>
    </source>
</evidence>
<protein>
    <recommendedName>
        <fullName evidence="3">SGNH/GDSL hydrolase family protein</fullName>
    </recommendedName>
</protein>
<sequence length="484" mass="54612">MVASKTKQHLLRGLSFLVLAVLLLSGLSWLLRDRQTTLSCLYSEEDNSLDLLLVGSSHVNSGYIPSLLWQENGISACNVYSWSQPMWVSYHYIKEALKTQQPKMIVLELFGMTYGHSSIMPEEIDRTSYQNSFNIDPGLNWLQMIRTAETCGLDLRPYEDFLNLPRYHTRWKQPSLSMLTYNPHKDPDPLKGYGFLLTAVPQQKPEIAPQPALTPYEYCVEYLEKIVALCEKEDIRLVFTITPYVYSEAEQGIFQWISEYAQSHEIPLLNYNGPNGERIGIDYATDLSDWGHLNYSGAQKVTMDLCRFLQDYAQEFPAREEHRNAALLNEQLGYYQRIAQVQPLLSETDYSAWLARAAADPELVVFLQADGTDGEALRLTNRALAEAGHKPIAAGGRMQIDENGAQACGEQLDFALFDKKGRVEFNPAENAILLNGKAAPLGGEAVTAVVYDTVLGRPLESASLSESLEFTHREFTSDLLPQYR</sequence>
<dbReference type="STRING" id="1650663.GCA_001486665_01210"/>